<proteinExistence type="inferred from homology"/>
<evidence type="ECO:0000256" key="2">
    <source>
        <dbReference type="ARBA" id="ARBA00022729"/>
    </source>
</evidence>
<feature type="region of interest" description="Disordered" evidence="8">
    <location>
        <begin position="193"/>
        <end position="220"/>
    </location>
</feature>
<dbReference type="GO" id="GO:0048013">
    <property type="term" value="P:ephrin receptor signaling pathway"/>
    <property type="evidence" value="ECO:0007669"/>
    <property type="project" value="TreeGrafter"/>
</dbReference>
<keyword evidence="4" id="KW-1015">Disulfide bond</keyword>
<comment type="caution">
    <text evidence="6">Lacks conserved residue(s) required for the propagation of feature annotation.</text>
</comment>
<dbReference type="PANTHER" id="PTHR11304:SF18">
    <property type="entry name" value="EPHRIN-B2"/>
    <property type="match status" value="1"/>
</dbReference>
<dbReference type="GO" id="GO:0048514">
    <property type="term" value="P:blood vessel morphogenesis"/>
    <property type="evidence" value="ECO:0007669"/>
    <property type="project" value="TreeGrafter"/>
</dbReference>
<dbReference type="InterPro" id="IPR031328">
    <property type="entry name" value="Ephrin"/>
</dbReference>
<reference evidence="11 12" key="1">
    <citation type="journal article" date="2019" name="Sci. Data">
        <title>Hybrid genome assembly and annotation of Danionella translucida.</title>
        <authorList>
            <person name="Kadobianskyi M."/>
            <person name="Schulze L."/>
            <person name="Schuelke M."/>
            <person name="Judkewitz B."/>
        </authorList>
    </citation>
    <scope>NUCLEOTIDE SEQUENCE [LARGE SCALE GENOMIC DNA]</scope>
    <source>
        <strain evidence="11 12">Bolton</strain>
    </source>
</reference>
<dbReference type="GO" id="GO:0005886">
    <property type="term" value="C:plasma membrane"/>
    <property type="evidence" value="ECO:0007669"/>
    <property type="project" value="TreeGrafter"/>
</dbReference>
<evidence type="ECO:0000256" key="9">
    <source>
        <dbReference type="SAM" id="Phobius"/>
    </source>
</evidence>
<organism evidence="11 12">
    <name type="scientific">Danionella cerebrum</name>
    <dbReference type="NCBI Taxonomy" id="2873325"/>
    <lineage>
        <taxon>Eukaryota</taxon>
        <taxon>Metazoa</taxon>
        <taxon>Chordata</taxon>
        <taxon>Craniata</taxon>
        <taxon>Vertebrata</taxon>
        <taxon>Euteleostomi</taxon>
        <taxon>Actinopterygii</taxon>
        <taxon>Neopterygii</taxon>
        <taxon>Teleostei</taxon>
        <taxon>Ostariophysi</taxon>
        <taxon>Cypriniformes</taxon>
        <taxon>Danionidae</taxon>
        <taxon>Danioninae</taxon>
        <taxon>Danionella</taxon>
    </lineage>
</organism>
<dbReference type="AlphaFoldDB" id="A0A553R5N2"/>
<name>A0A553R5N2_9TELE</name>
<evidence type="ECO:0000256" key="3">
    <source>
        <dbReference type="ARBA" id="ARBA00023136"/>
    </source>
</evidence>
<comment type="similarity">
    <text evidence="6 7">Belongs to the ephrin family.</text>
</comment>
<evidence type="ECO:0000256" key="5">
    <source>
        <dbReference type="ARBA" id="ARBA00023180"/>
    </source>
</evidence>
<feature type="region of interest" description="Disordered" evidence="8">
    <location>
        <begin position="237"/>
        <end position="268"/>
    </location>
</feature>
<dbReference type="InterPro" id="IPR001799">
    <property type="entry name" value="Ephrin_RBD"/>
</dbReference>
<dbReference type="Gene3D" id="2.60.40.420">
    <property type="entry name" value="Cupredoxins - blue copper proteins"/>
    <property type="match status" value="2"/>
</dbReference>
<evidence type="ECO:0000256" key="6">
    <source>
        <dbReference type="PROSITE-ProRule" id="PRU00884"/>
    </source>
</evidence>
<evidence type="ECO:0000256" key="4">
    <source>
        <dbReference type="ARBA" id="ARBA00023157"/>
    </source>
</evidence>
<sequence>MGDSLWRYYFGVLVLACKVNLSRALILDSIYWNTTNSKFVPGQGLVLYPQIGDKMDIVCPRIEGGSMEGVEYYKLYMVPLEQLKSCQVTKVDTPLLNCVKPDQDVKFTLKFQEFSPNLWGLEFFRGKDYYIICQRTNGESDGVVLQALQTDKEEKAKKKEPSHGTHIHSSHLIKVPALGKEVMMADRRLLDSRIPSAPSPVSECRQHSTSNGTMEGLDNQEGGVCKSKSMKIIMKVGQNPSDPISPKEYPTSYPPRYPDFGGKDTKSNEVLDKHDASHHGEDKGDGNKSSVIGSEVALFACIASASVIVIIIIIMLVVLLLKYRRRHRKHSPQHATTLSLSTLATPKRGGGNNNGSEPSDIIIPLRTADSVFCPHYEKVSGDYGHPVYIVQEMPPQSPANIYYKV</sequence>
<feature type="domain" description="Ephrin RBD" evidence="10">
    <location>
        <begin position="25"/>
        <end position="160"/>
    </location>
</feature>
<evidence type="ECO:0000256" key="8">
    <source>
        <dbReference type="SAM" id="MobiDB-lite"/>
    </source>
</evidence>
<comment type="caution">
    <text evidence="11">The sequence shown here is derived from an EMBL/GenBank/DDBJ whole genome shotgun (WGS) entry which is preliminary data.</text>
</comment>
<accession>A0A553R5N2</accession>
<protein>
    <recommendedName>
        <fullName evidence="10">Ephrin RBD domain-containing protein</fullName>
    </recommendedName>
</protein>
<evidence type="ECO:0000256" key="1">
    <source>
        <dbReference type="ARBA" id="ARBA00004370"/>
    </source>
</evidence>
<dbReference type="GO" id="GO:0007411">
    <property type="term" value="P:axon guidance"/>
    <property type="evidence" value="ECO:0007669"/>
    <property type="project" value="TreeGrafter"/>
</dbReference>
<keyword evidence="5" id="KW-0325">Glycoprotein</keyword>
<keyword evidence="2" id="KW-0732">Signal</keyword>
<dbReference type="Proteomes" id="UP000316079">
    <property type="component" value="Unassembled WGS sequence"/>
</dbReference>
<keyword evidence="12" id="KW-1185">Reference proteome</keyword>
<evidence type="ECO:0000256" key="7">
    <source>
        <dbReference type="RuleBase" id="RU004375"/>
    </source>
</evidence>
<evidence type="ECO:0000313" key="12">
    <source>
        <dbReference type="Proteomes" id="UP000316079"/>
    </source>
</evidence>
<dbReference type="OrthoDB" id="6250301at2759"/>
<dbReference type="Pfam" id="PF00812">
    <property type="entry name" value="Ephrin"/>
    <property type="match status" value="1"/>
</dbReference>
<dbReference type="EMBL" id="SRMA01025224">
    <property type="protein sequence ID" value="TRY97497.1"/>
    <property type="molecule type" value="Genomic_DNA"/>
</dbReference>
<dbReference type="GO" id="GO:0046875">
    <property type="term" value="F:ephrin receptor binding"/>
    <property type="evidence" value="ECO:0007669"/>
    <property type="project" value="TreeGrafter"/>
</dbReference>
<feature type="transmembrane region" description="Helical" evidence="9">
    <location>
        <begin position="296"/>
        <end position="321"/>
    </location>
</feature>
<dbReference type="SUPFAM" id="SSF49503">
    <property type="entry name" value="Cupredoxins"/>
    <property type="match status" value="1"/>
</dbReference>
<dbReference type="PROSITE" id="PS51551">
    <property type="entry name" value="EPHRIN_RBD_2"/>
    <property type="match status" value="1"/>
</dbReference>
<keyword evidence="3 7" id="KW-0472">Membrane</keyword>
<dbReference type="InterPro" id="IPR008972">
    <property type="entry name" value="Cupredoxin"/>
</dbReference>
<dbReference type="PRINTS" id="PR01347">
    <property type="entry name" value="EPHRIN"/>
</dbReference>
<keyword evidence="9" id="KW-1133">Transmembrane helix</keyword>
<dbReference type="STRING" id="623744.A0A553R5N2"/>
<gene>
    <name evidence="11" type="ORF">DNTS_021203</name>
</gene>
<dbReference type="PANTHER" id="PTHR11304">
    <property type="entry name" value="EPHRIN"/>
    <property type="match status" value="1"/>
</dbReference>
<keyword evidence="9" id="KW-0812">Transmembrane</keyword>
<evidence type="ECO:0000259" key="10">
    <source>
        <dbReference type="PROSITE" id="PS51551"/>
    </source>
</evidence>
<evidence type="ECO:0000313" key="11">
    <source>
        <dbReference type="EMBL" id="TRY97497.1"/>
    </source>
</evidence>
<comment type="subcellular location">
    <subcellularLocation>
        <location evidence="1">Membrane</location>
    </subcellularLocation>
</comment>